<dbReference type="GO" id="GO:0003677">
    <property type="term" value="F:DNA binding"/>
    <property type="evidence" value="ECO:0007669"/>
    <property type="project" value="UniProtKB-KW"/>
</dbReference>
<evidence type="ECO:0000256" key="4">
    <source>
        <dbReference type="ARBA" id="ARBA00022833"/>
    </source>
</evidence>
<dbReference type="AlphaFoldDB" id="A0AAW1H4K3"/>
<dbReference type="EMBL" id="JBDFQZ010000013">
    <property type="protein sequence ID" value="KAK9669093.1"/>
    <property type="molecule type" value="Genomic_DNA"/>
</dbReference>
<evidence type="ECO:0000256" key="5">
    <source>
        <dbReference type="ARBA" id="ARBA00023015"/>
    </source>
</evidence>
<keyword evidence="7" id="KW-0804">Transcription</keyword>
<evidence type="ECO:0000259" key="11">
    <source>
        <dbReference type="PROSITE" id="PS51141"/>
    </source>
</evidence>
<dbReference type="Proteomes" id="UP001443914">
    <property type="component" value="Unassembled WGS sequence"/>
</dbReference>
<dbReference type="PROSITE" id="PS51141">
    <property type="entry name" value="ZF_SBP"/>
    <property type="match status" value="1"/>
</dbReference>
<feature type="region of interest" description="Disordered" evidence="10">
    <location>
        <begin position="123"/>
        <end position="143"/>
    </location>
</feature>
<evidence type="ECO:0000256" key="10">
    <source>
        <dbReference type="SAM" id="MobiDB-lite"/>
    </source>
</evidence>
<dbReference type="EMBL" id="JBDFQZ010000013">
    <property type="protein sequence ID" value="KAK9669091.1"/>
    <property type="molecule type" value="Genomic_DNA"/>
</dbReference>
<keyword evidence="4" id="KW-0862">Zinc</keyword>
<sequence>MESWCFDSLEKCYASNETITPSDSIIRTKDALIGFDFRNPSNYDNNILGQSQQSVENPNFPELGLSEMIRKQYPYQATVDDIVNPSLIWEEESSSKLSSSVVESNSRESSLIDLKLGGFGDNLNSNSSQAAPSSESSTPVRRVRGTRFSSQTVYCQVHGCNKDLSCAKDYHKRHKVCDAHSKTSKVIVNGIEQRFCQQCSRFHLLAEFDDGKRSCRKRLAGHNQRRRKPQIGYINGRAGRSFSYTGSAGSKFQENTLTVTAASFLSHDVLTRDASHAEKYGTNVWGAHVKVEDGSDYSHKSSNIFVDGSFHEKSPFPHFHIGEHYSSIDNLSNNTQNVPMNSLGSQDLTYIHEVRGISESGCALSLLSSQSRNSPGHSSGIPGAHSFVVPNISQHYNGSEVTEKFHDVGSQGLMSRHSNWYSLSGRNNESPMPVLSNGDSASSSFGNTIREGSEFMNATGTTIDLLQLSSQLQRVESQRQTASGKHQTEVLQCLK</sequence>
<dbReference type="PANTHER" id="PTHR31251:SF160">
    <property type="entry name" value="SBP-TYPE DOMAIN-CONTAINING PROTEIN"/>
    <property type="match status" value="1"/>
</dbReference>
<reference evidence="12 13" key="1">
    <citation type="submission" date="2024-03" db="EMBL/GenBank/DDBJ databases">
        <title>WGS assembly of Saponaria officinalis var. Norfolk2.</title>
        <authorList>
            <person name="Jenkins J."/>
            <person name="Shu S."/>
            <person name="Grimwood J."/>
            <person name="Barry K."/>
            <person name="Goodstein D."/>
            <person name="Schmutz J."/>
            <person name="Leebens-Mack J."/>
            <person name="Osbourn A."/>
        </authorList>
    </citation>
    <scope>NUCLEOTIDE SEQUENCE [LARGE SCALE GENOMIC DNA]</scope>
    <source>
        <strain evidence="13">cv. Norfolk2</strain>
        <strain evidence="12">JIC</strain>
        <tissue evidence="12">Leaf</tissue>
    </source>
</reference>
<keyword evidence="2" id="KW-0479">Metal-binding</keyword>
<evidence type="ECO:0000313" key="12">
    <source>
        <dbReference type="EMBL" id="KAK9669093.1"/>
    </source>
</evidence>
<dbReference type="SUPFAM" id="SSF103612">
    <property type="entry name" value="SBT domain"/>
    <property type="match status" value="1"/>
</dbReference>
<organism evidence="12 13">
    <name type="scientific">Saponaria officinalis</name>
    <name type="common">Common soapwort</name>
    <name type="synonym">Lychnis saponaria</name>
    <dbReference type="NCBI Taxonomy" id="3572"/>
    <lineage>
        <taxon>Eukaryota</taxon>
        <taxon>Viridiplantae</taxon>
        <taxon>Streptophyta</taxon>
        <taxon>Embryophyta</taxon>
        <taxon>Tracheophyta</taxon>
        <taxon>Spermatophyta</taxon>
        <taxon>Magnoliopsida</taxon>
        <taxon>eudicotyledons</taxon>
        <taxon>Gunneridae</taxon>
        <taxon>Pentapetalae</taxon>
        <taxon>Caryophyllales</taxon>
        <taxon>Caryophyllaceae</taxon>
        <taxon>Caryophylleae</taxon>
        <taxon>Saponaria</taxon>
    </lineage>
</organism>
<evidence type="ECO:0000256" key="6">
    <source>
        <dbReference type="ARBA" id="ARBA00023125"/>
    </source>
</evidence>
<dbReference type="GO" id="GO:0005634">
    <property type="term" value="C:nucleus"/>
    <property type="evidence" value="ECO:0007669"/>
    <property type="project" value="UniProtKB-SubCell"/>
</dbReference>
<gene>
    <name evidence="12" type="ORF">RND81_13G108500</name>
</gene>
<feature type="domain" description="SBP-type" evidence="11">
    <location>
        <begin position="152"/>
        <end position="229"/>
    </location>
</feature>
<dbReference type="InterPro" id="IPR036893">
    <property type="entry name" value="SBP_sf"/>
</dbReference>
<evidence type="ECO:0000313" key="13">
    <source>
        <dbReference type="Proteomes" id="UP001443914"/>
    </source>
</evidence>
<dbReference type="PANTHER" id="PTHR31251">
    <property type="entry name" value="SQUAMOSA PROMOTER-BINDING-LIKE PROTEIN 4"/>
    <property type="match status" value="1"/>
</dbReference>
<keyword evidence="6" id="KW-0238">DNA-binding</keyword>
<dbReference type="Pfam" id="PF03110">
    <property type="entry name" value="SBP"/>
    <property type="match status" value="1"/>
</dbReference>
<evidence type="ECO:0000256" key="1">
    <source>
        <dbReference type="ARBA" id="ARBA00004123"/>
    </source>
</evidence>
<dbReference type="EMBL" id="JBDFQZ010000013">
    <property type="protein sequence ID" value="KAK9669090.1"/>
    <property type="molecule type" value="Genomic_DNA"/>
</dbReference>
<dbReference type="EMBL" id="JBDFQZ010000013">
    <property type="protein sequence ID" value="KAK9669092.1"/>
    <property type="molecule type" value="Genomic_DNA"/>
</dbReference>
<dbReference type="GO" id="GO:0008270">
    <property type="term" value="F:zinc ion binding"/>
    <property type="evidence" value="ECO:0007669"/>
    <property type="project" value="UniProtKB-KW"/>
</dbReference>
<keyword evidence="8" id="KW-0539">Nucleus</keyword>
<evidence type="ECO:0000256" key="3">
    <source>
        <dbReference type="ARBA" id="ARBA00022771"/>
    </source>
</evidence>
<proteinExistence type="predicted"/>
<comment type="subcellular location">
    <subcellularLocation>
        <location evidence="1">Nucleus</location>
    </subcellularLocation>
</comment>
<evidence type="ECO:0000256" key="7">
    <source>
        <dbReference type="ARBA" id="ARBA00023163"/>
    </source>
</evidence>
<keyword evidence="3 9" id="KW-0863">Zinc-finger</keyword>
<dbReference type="InterPro" id="IPR044817">
    <property type="entry name" value="SBP-like"/>
</dbReference>
<feature type="compositionally biased region" description="Low complexity" evidence="10">
    <location>
        <begin position="124"/>
        <end position="137"/>
    </location>
</feature>
<dbReference type="Gene3D" id="4.10.1100.10">
    <property type="entry name" value="Transcription factor, SBP-box domain"/>
    <property type="match status" value="1"/>
</dbReference>
<protein>
    <recommendedName>
        <fullName evidence="11">SBP-type domain-containing protein</fullName>
    </recommendedName>
</protein>
<keyword evidence="13" id="KW-1185">Reference proteome</keyword>
<dbReference type="FunFam" id="4.10.1100.10:FF:000001">
    <property type="entry name" value="Squamosa promoter-binding-like protein 14"/>
    <property type="match status" value="1"/>
</dbReference>
<evidence type="ECO:0000256" key="9">
    <source>
        <dbReference type="PROSITE-ProRule" id="PRU00470"/>
    </source>
</evidence>
<evidence type="ECO:0000256" key="8">
    <source>
        <dbReference type="ARBA" id="ARBA00023242"/>
    </source>
</evidence>
<name>A0AAW1H4K3_SAPOF</name>
<evidence type="ECO:0000256" key="2">
    <source>
        <dbReference type="ARBA" id="ARBA00022723"/>
    </source>
</evidence>
<keyword evidence="5" id="KW-0805">Transcription regulation</keyword>
<dbReference type="InterPro" id="IPR004333">
    <property type="entry name" value="SBP_dom"/>
</dbReference>
<accession>A0AAW1H4K3</accession>
<comment type="caution">
    <text evidence="12">The sequence shown here is derived from an EMBL/GenBank/DDBJ whole genome shotgun (WGS) entry which is preliminary data.</text>
</comment>